<proteinExistence type="inferred from homology"/>
<evidence type="ECO:0000313" key="6">
    <source>
        <dbReference type="EMBL" id="PRP89415.1"/>
    </source>
</evidence>
<dbReference type="GO" id="GO:0005739">
    <property type="term" value="C:mitochondrion"/>
    <property type="evidence" value="ECO:0007669"/>
    <property type="project" value="UniProtKB-SubCell"/>
</dbReference>
<dbReference type="PROSITE" id="PS51808">
    <property type="entry name" value="CHCH"/>
    <property type="match status" value="1"/>
</dbReference>
<comment type="similarity">
    <text evidence="2 5">Belongs to the CMC family.</text>
</comment>
<reference evidence="6 7" key="1">
    <citation type="journal article" date="2018" name="Genome Biol. Evol.">
        <title>Multiple Roots of Fruiting Body Formation in Amoebozoa.</title>
        <authorList>
            <person name="Hillmann F."/>
            <person name="Forbes G."/>
            <person name="Novohradska S."/>
            <person name="Ferling I."/>
            <person name="Riege K."/>
            <person name="Groth M."/>
            <person name="Westermann M."/>
            <person name="Marz M."/>
            <person name="Spaller T."/>
            <person name="Winckler T."/>
            <person name="Schaap P."/>
            <person name="Glockner G."/>
        </authorList>
    </citation>
    <scope>NUCLEOTIDE SEQUENCE [LARGE SCALE GENOMIC DNA]</scope>
    <source>
        <strain evidence="6 7">Jena</strain>
    </source>
</reference>
<dbReference type="AlphaFoldDB" id="A0A2P6NZL3"/>
<gene>
    <name evidence="6" type="ORF">PROFUN_01278</name>
</gene>
<dbReference type="Proteomes" id="UP000241769">
    <property type="component" value="Unassembled WGS sequence"/>
</dbReference>
<dbReference type="EMBL" id="MDYQ01000003">
    <property type="protein sequence ID" value="PRP89415.1"/>
    <property type="molecule type" value="Genomic_DNA"/>
</dbReference>
<protein>
    <recommendedName>
        <fullName evidence="5">COX assembly mitochondrial protein</fullName>
    </recommendedName>
</protein>
<evidence type="ECO:0000256" key="1">
    <source>
        <dbReference type="ARBA" id="ARBA00004173"/>
    </source>
</evidence>
<evidence type="ECO:0000256" key="3">
    <source>
        <dbReference type="ARBA" id="ARBA00023128"/>
    </source>
</evidence>
<evidence type="ECO:0000256" key="2">
    <source>
        <dbReference type="ARBA" id="ARBA00007347"/>
    </source>
</evidence>
<evidence type="ECO:0000313" key="7">
    <source>
        <dbReference type="Proteomes" id="UP000241769"/>
    </source>
</evidence>
<keyword evidence="3 5" id="KW-0496">Mitochondrion</keyword>
<dbReference type="Pfam" id="PF08583">
    <property type="entry name" value="Cmc1"/>
    <property type="match status" value="1"/>
</dbReference>
<dbReference type="PANTHER" id="PTHR22977:SF1">
    <property type="entry name" value="COX ASSEMBLY MITOCHONDRIAL PROTEIN 2 HOMOLOG"/>
    <property type="match status" value="1"/>
</dbReference>
<evidence type="ECO:0000256" key="5">
    <source>
        <dbReference type="RuleBase" id="RU364104"/>
    </source>
</evidence>
<accession>A0A2P6NZL3</accession>
<evidence type="ECO:0000256" key="4">
    <source>
        <dbReference type="ARBA" id="ARBA00023157"/>
    </source>
</evidence>
<dbReference type="InParanoid" id="A0A2P6NZL3"/>
<dbReference type="OrthoDB" id="532630at2759"/>
<name>A0A2P6NZL3_9EUKA</name>
<dbReference type="InterPro" id="IPR013892">
    <property type="entry name" value="Cyt_c_biogenesis_Cmc1-like"/>
</dbReference>
<comment type="subcellular location">
    <subcellularLocation>
        <location evidence="1 5">Mitochondrion</location>
    </subcellularLocation>
</comment>
<organism evidence="6 7">
    <name type="scientific">Planoprotostelium fungivorum</name>
    <dbReference type="NCBI Taxonomy" id="1890364"/>
    <lineage>
        <taxon>Eukaryota</taxon>
        <taxon>Amoebozoa</taxon>
        <taxon>Evosea</taxon>
        <taxon>Variosea</taxon>
        <taxon>Cavosteliida</taxon>
        <taxon>Cavosteliaceae</taxon>
        <taxon>Planoprotostelium</taxon>
    </lineage>
</organism>
<sequence>MHPPLDLHLHDRCKKEIMALHTCHAENPYKKFIGECNDVRRVLDKCLQLEFDDKMEERKTML</sequence>
<comment type="caution">
    <text evidence="6">The sequence shown here is derived from an EMBL/GenBank/DDBJ whole genome shotgun (WGS) entry which is preliminary data.</text>
</comment>
<dbReference type="PANTHER" id="PTHR22977">
    <property type="entry name" value="COX ASSEMBLY MITOCHONDRIAL PROTEIN"/>
    <property type="match status" value="1"/>
</dbReference>
<keyword evidence="4" id="KW-1015">Disulfide bond</keyword>
<keyword evidence="7" id="KW-1185">Reference proteome</keyword>